<comment type="caution">
    <text evidence="2">The sequence shown here is derived from an EMBL/GenBank/DDBJ whole genome shotgun (WGS) entry which is preliminary data.</text>
</comment>
<feature type="region of interest" description="Disordered" evidence="1">
    <location>
        <begin position="1"/>
        <end position="20"/>
    </location>
</feature>
<dbReference type="EMBL" id="JAIWYP010000009">
    <property type="protein sequence ID" value="KAH3769937.1"/>
    <property type="molecule type" value="Genomic_DNA"/>
</dbReference>
<accession>A0A9D4E1A6</accession>
<proteinExistence type="predicted"/>
<evidence type="ECO:0000313" key="2">
    <source>
        <dbReference type="EMBL" id="KAH3769937.1"/>
    </source>
</evidence>
<evidence type="ECO:0000313" key="3">
    <source>
        <dbReference type="Proteomes" id="UP000828390"/>
    </source>
</evidence>
<reference evidence="2" key="1">
    <citation type="journal article" date="2019" name="bioRxiv">
        <title>The Genome of the Zebra Mussel, Dreissena polymorpha: A Resource for Invasive Species Research.</title>
        <authorList>
            <person name="McCartney M.A."/>
            <person name="Auch B."/>
            <person name="Kono T."/>
            <person name="Mallez S."/>
            <person name="Zhang Y."/>
            <person name="Obille A."/>
            <person name="Becker A."/>
            <person name="Abrahante J.E."/>
            <person name="Garbe J."/>
            <person name="Badalamenti J.P."/>
            <person name="Herman A."/>
            <person name="Mangelson H."/>
            <person name="Liachko I."/>
            <person name="Sullivan S."/>
            <person name="Sone E.D."/>
            <person name="Koren S."/>
            <person name="Silverstein K.A.T."/>
            <person name="Beckman K.B."/>
            <person name="Gohl D.M."/>
        </authorList>
    </citation>
    <scope>NUCLEOTIDE SEQUENCE</scope>
    <source>
        <strain evidence="2">Duluth1</strain>
        <tissue evidence="2">Whole animal</tissue>
    </source>
</reference>
<keyword evidence="3" id="KW-1185">Reference proteome</keyword>
<gene>
    <name evidence="2" type="ORF">DPMN_171216</name>
</gene>
<dbReference type="Proteomes" id="UP000828390">
    <property type="component" value="Unassembled WGS sequence"/>
</dbReference>
<name>A0A9D4E1A6_DREPO</name>
<dbReference type="AlphaFoldDB" id="A0A9D4E1A6"/>
<evidence type="ECO:0000256" key="1">
    <source>
        <dbReference type="SAM" id="MobiDB-lite"/>
    </source>
</evidence>
<protein>
    <submittedName>
        <fullName evidence="2">Uncharacterized protein</fullName>
    </submittedName>
</protein>
<sequence>MESGSCGCGDTRSIGTRESGGPFFELKSEALCDKRMNPRVRSYLEPSICEVHKSGPDWYLRHQRLWR</sequence>
<reference evidence="2" key="2">
    <citation type="submission" date="2020-11" db="EMBL/GenBank/DDBJ databases">
        <authorList>
            <person name="McCartney M.A."/>
            <person name="Auch B."/>
            <person name="Kono T."/>
            <person name="Mallez S."/>
            <person name="Becker A."/>
            <person name="Gohl D.M."/>
            <person name="Silverstein K.A.T."/>
            <person name="Koren S."/>
            <person name="Bechman K.B."/>
            <person name="Herman A."/>
            <person name="Abrahante J.E."/>
            <person name="Garbe J."/>
        </authorList>
    </citation>
    <scope>NUCLEOTIDE SEQUENCE</scope>
    <source>
        <strain evidence="2">Duluth1</strain>
        <tissue evidence="2">Whole animal</tissue>
    </source>
</reference>
<organism evidence="2 3">
    <name type="scientific">Dreissena polymorpha</name>
    <name type="common">Zebra mussel</name>
    <name type="synonym">Mytilus polymorpha</name>
    <dbReference type="NCBI Taxonomy" id="45954"/>
    <lineage>
        <taxon>Eukaryota</taxon>
        <taxon>Metazoa</taxon>
        <taxon>Spiralia</taxon>
        <taxon>Lophotrochozoa</taxon>
        <taxon>Mollusca</taxon>
        <taxon>Bivalvia</taxon>
        <taxon>Autobranchia</taxon>
        <taxon>Heteroconchia</taxon>
        <taxon>Euheterodonta</taxon>
        <taxon>Imparidentia</taxon>
        <taxon>Neoheterodontei</taxon>
        <taxon>Myida</taxon>
        <taxon>Dreissenoidea</taxon>
        <taxon>Dreissenidae</taxon>
        <taxon>Dreissena</taxon>
    </lineage>
</organism>